<keyword evidence="2" id="KW-0548">Nucleotidyltransferase</keyword>
<dbReference type="EMBL" id="LBMM01007162">
    <property type="protein sequence ID" value="KMQ89977.1"/>
    <property type="molecule type" value="Genomic_DNA"/>
</dbReference>
<proteinExistence type="predicted"/>
<dbReference type="Pfam" id="PF14529">
    <property type="entry name" value="Exo_endo_phos_2"/>
    <property type="match status" value="1"/>
</dbReference>
<reference evidence="2 3" key="1">
    <citation type="submission" date="2015-04" db="EMBL/GenBank/DDBJ databases">
        <title>Lasius niger genome sequencing.</title>
        <authorList>
            <person name="Konorov E.A."/>
            <person name="Nikitin M.A."/>
            <person name="Kirill M.V."/>
            <person name="Chang P."/>
        </authorList>
    </citation>
    <scope>NUCLEOTIDE SEQUENCE [LARGE SCALE GENOMIC DNA]</scope>
    <source>
        <tissue evidence="2">Whole</tissue>
    </source>
</reference>
<keyword evidence="3" id="KW-1185">Reference proteome</keyword>
<dbReference type="PaxDb" id="67767-A0A0J7KI80"/>
<dbReference type="SUPFAM" id="SSF56219">
    <property type="entry name" value="DNase I-like"/>
    <property type="match status" value="1"/>
</dbReference>
<name>A0A0J7KI80_LASNI</name>
<sequence length="267" mass="30610">MAARLPMGINVLQVNVNRSRRALDLLLHQAKELDAGILIVSEPCNIMPSDKWMISLDGGSAIYFDPNLIKLKCRLLSRGDRFVAAQCGPYLFISAVTNQRGLQVVRWAAERDLRIVNVGDTPTCVRPQGSSIVDLTWSSPDLLPLIGNWQVNEDKEWLSDHVCISFNICKDRPSLPPIRGLNRRWNLRKFDRDFFKATLIWGSRNPETEDEHDLSQSIRDLDRIMEEACDAAASRISPRRPRRCAYWWNESVAILRNACIRARRSWQ</sequence>
<dbReference type="Proteomes" id="UP000036403">
    <property type="component" value="Unassembled WGS sequence"/>
</dbReference>
<dbReference type="GO" id="GO:0003964">
    <property type="term" value="F:RNA-directed DNA polymerase activity"/>
    <property type="evidence" value="ECO:0007669"/>
    <property type="project" value="UniProtKB-KW"/>
</dbReference>
<evidence type="ECO:0000259" key="1">
    <source>
        <dbReference type="Pfam" id="PF14529"/>
    </source>
</evidence>
<dbReference type="InterPro" id="IPR005135">
    <property type="entry name" value="Endo/exonuclease/phosphatase"/>
</dbReference>
<dbReference type="OrthoDB" id="7555219at2759"/>
<dbReference type="InterPro" id="IPR036691">
    <property type="entry name" value="Endo/exonu/phosph_ase_sf"/>
</dbReference>
<dbReference type="Gene3D" id="3.60.10.10">
    <property type="entry name" value="Endonuclease/exonuclease/phosphatase"/>
    <property type="match status" value="1"/>
</dbReference>
<keyword evidence="2" id="KW-0695">RNA-directed DNA polymerase</keyword>
<gene>
    <name evidence="2" type="ORF">RF55_10323</name>
</gene>
<evidence type="ECO:0000313" key="2">
    <source>
        <dbReference type="EMBL" id="KMQ89977.1"/>
    </source>
</evidence>
<keyword evidence="2" id="KW-0808">Transferase</keyword>
<comment type="caution">
    <text evidence="2">The sequence shown here is derived from an EMBL/GenBank/DDBJ whole genome shotgun (WGS) entry which is preliminary data.</text>
</comment>
<feature type="domain" description="Endonuclease/exonuclease/phosphatase" evidence="1">
    <location>
        <begin position="94"/>
        <end position="164"/>
    </location>
</feature>
<protein>
    <submittedName>
        <fullName evidence="2">Reverse transcriptase</fullName>
    </submittedName>
</protein>
<dbReference type="AlphaFoldDB" id="A0A0J7KI80"/>
<evidence type="ECO:0000313" key="3">
    <source>
        <dbReference type="Proteomes" id="UP000036403"/>
    </source>
</evidence>
<organism evidence="2 3">
    <name type="scientific">Lasius niger</name>
    <name type="common">Black garden ant</name>
    <dbReference type="NCBI Taxonomy" id="67767"/>
    <lineage>
        <taxon>Eukaryota</taxon>
        <taxon>Metazoa</taxon>
        <taxon>Ecdysozoa</taxon>
        <taxon>Arthropoda</taxon>
        <taxon>Hexapoda</taxon>
        <taxon>Insecta</taxon>
        <taxon>Pterygota</taxon>
        <taxon>Neoptera</taxon>
        <taxon>Endopterygota</taxon>
        <taxon>Hymenoptera</taxon>
        <taxon>Apocrita</taxon>
        <taxon>Aculeata</taxon>
        <taxon>Formicoidea</taxon>
        <taxon>Formicidae</taxon>
        <taxon>Formicinae</taxon>
        <taxon>Lasius</taxon>
        <taxon>Lasius</taxon>
    </lineage>
</organism>
<accession>A0A0J7KI80</accession>